<gene>
    <name evidence="1" type="ORF">SAMN02746091_01753</name>
</gene>
<proteinExistence type="predicted"/>
<dbReference type="Gene3D" id="2.50.20.10">
    <property type="entry name" value="Lipoprotein localisation LolA/LolB/LppX"/>
    <property type="match status" value="1"/>
</dbReference>
<organism evidence="1 2">
    <name type="scientific">Caloramator proteoclasticus DSM 10124</name>
    <dbReference type="NCBI Taxonomy" id="1121262"/>
    <lineage>
        <taxon>Bacteria</taxon>
        <taxon>Bacillati</taxon>
        <taxon>Bacillota</taxon>
        <taxon>Clostridia</taxon>
        <taxon>Eubacteriales</taxon>
        <taxon>Clostridiaceae</taxon>
        <taxon>Caloramator</taxon>
    </lineage>
</organism>
<dbReference type="SUPFAM" id="SSF89392">
    <property type="entry name" value="Prokaryotic lipoproteins and lipoprotein localization factors"/>
    <property type="match status" value="1"/>
</dbReference>
<sequence>MKRQISIILITIFAIFIISCKITKKDKSVEDFILTLNSYKSEVEIEIYSNKGTSKYRQLQIYKSPDKVRIETLEPEFLKGKVMIFNNGRFEIYHPLINQKYEGDIKVEPTFIHLGIIQTSLIKNKEYTTTYTILDGIETIKLRLKLEGDNIYKNEAVVYFTKKDIRPLYFEIYDNSGTLRYRAKFINFECNKDIKDDVFTIGLN</sequence>
<name>A0A1M4YUM5_9CLOT</name>
<dbReference type="Proteomes" id="UP000184423">
    <property type="component" value="Unassembled WGS sequence"/>
</dbReference>
<evidence type="ECO:0000313" key="1">
    <source>
        <dbReference type="EMBL" id="SHF09461.1"/>
    </source>
</evidence>
<dbReference type="AlphaFoldDB" id="A0A1M4YUM5"/>
<accession>A0A1M4YUM5</accession>
<dbReference type="EMBL" id="FQVG01000034">
    <property type="protein sequence ID" value="SHF09461.1"/>
    <property type="molecule type" value="Genomic_DNA"/>
</dbReference>
<keyword evidence="1" id="KW-0449">Lipoprotein</keyword>
<evidence type="ECO:0000313" key="2">
    <source>
        <dbReference type="Proteomes" id="UP000184423"/>
    </source>
</evidence>
<protein>
    <submittedName>
        <fullName evidence="1">Outer membrane lipoprotein-sorting protein</fullName>
    </submittedName>
</protein>
<dbReference type="PROSITE" id="PS51257">
    <property type="entry name" value="PROKAR_LIPOPROTEIN"/>
    <property type="match status" value="1"/>
</dbReference>
<dbReference type="RefSeq" id="WP_073249085.1">
    <property type="nucleotide sequence ID" value="NZ_FQVG01000034.1"/>
</dbReference>
<keyword evidence="2" id="KW-1185">Reference proteome</keyword>
<reference evidence="2" key="1">
    <citation type="submission" date="2016-11" db="EMBL/GenBank/DDBJ databases">
        <authorList>
            <person name="Varghese N."/>
            <person name="Submissions S."/>
        </authorList>
    </citation>
    <scope>NUCLEOTIDE SEQUENCE [LARGE SCALE GENOMIC DNA]</scope>
    <source>
        <strain evidence="2">DSM 10124</strain>
    </source>
</reference>
<dbReference type="InterPro" id="IPR029046">
    <property type="entry name" value="LolA/LolB/LppX"/>
</dbReference>